<comment type="subcellular location">
    <subcellularLocation>
        <location evidence="7">Cell membrane</location>
        <topology evidence="7">Peripheral membrane protein</topology>
    </subcellularLocation>
    <subcellularLocation>
        <location evidence="1">Membrane</location>
    </subcellularLocation>
</comment>
<evidence type="ECO:0000256" key="2">
    <source>
        <dbReference type="ARBA" id="ARBA00022448"/>
    </source>
</evidence>
<dbReference type="SUPFAM" id="SSF47928">
    <property type="entry name" value="N-terminal domain of the delta subunit of the F1F0-ATP synthase"/>
    <property type="match status" value="1"/>
</dbReference>
<dbReference type="PRINTS" id="PR00125">
    <property type="entry name" value="ATPASEDELTA"/>
</dbReference>
<evidence type="ECO:0000256" key="5">
    <source>
        <dbReference type="ARBA" id="ARBA00023136"/>
    </source>
</evidence>
<dbReference type="InterPro" id="IPR026015">
    <property type="entry name" value="ATP_synth_OSCP/delta_N_sf"/>
</dbReference>
<comment type="function">
    <text evidence="7">F(1)F(0) ATP synthase produces ATP from ADP in the presence of a proton or sodium gradient. F-type ATPases consist of two structural domains, F(1) containing the extramembraneous catalytic core and F(0) containing the membrane proton channel, linked together by a central stalk and a peripheral stalk. During catalysis, ATP synthesis in the catalytic domain of F(1) is coupled via a rotary mechanism of the central stalk subunits to proton translocation.</text>
</comment>
<keyword evidence="9" id="KW-1185">Reference proteome</keyword>
<dbReference type="NCBIfam" id="TIGR01145">
    <property type="entry name" value="ATP_synt_delta"/>
    <property type="match status" value="1"/>
</dbReference>
<gene>
    <name evidence="7 8" type="primary">atpH</name>
    <name evidence="8" type="ORF">KGMB01110_18930</name>
</gene>
<proteinExistence type="inferred from homology"/>
<dbReference type="RefSeq" id="WP_119298147.1">
    <property type="nucleotide sequence ID" value="NZ_BHGK01000001.1"/>
</dbReference>
<dbReference type="Pfam" id="PF00213">
    <property type="entry name" value="OSCP"/>
    <property type="match status" value="1"/>
</dbReference>
<comment type="function">
    <text evidence="7">This protein is part of the stalk that links CF(0) to CF(1). It either transmits conformational changes from CF(0) to CF(1) or is implicated in proton conduction.</text>
</comment>
<name>A0A391P280_9FIRM</name>
<evidence type="ECO:0000313" key="8">
    <source>
        <dbReference type="EMBL" id="GCA67457.1"/>
    </source>
</evidence>
<organism evidence="8 9">
    <name type="scientific">Mediterraneibacter butyricigenes</name>
    <dbReference type="NCBI Taxonomy" id="2316025"/>
    <lineage>
        <taxon>Bacteria</taxon>
        <taxon>Bacillati</taxon>
        <taxon>Bacillota</taxon>
        <taxon>Clostridia</taxon>
        <taxon>Lachnospirales</taxon>
        <taxon>Lachnospiraceae</taxon>
        <taxon>Mediterraneibacter</taxon>
    </lineage>
</organism>
<dbReference type="Gene3D" id="1.10.520.20">
    <property type="entry name" value="N-terminal domain of the delta subunit of the F1F0-ATP synthase"/>
    <property type="match status" value="1"/>
</dbReference>
<evidence type="ECO:0000256" key="3">
    <source>
        <dbReference type="ARBA" id="ARBA00022781"/>
    </source>
</evidence>
<keyword evidence="7" id="KW-0139">CF(1)</keyword>
<keyword evidence="5 7" id="KW-0472">Membrane</keyword>
<dbReference type="PANTHER" id="PTHR11910">
    <property type="entry name" value="ATP SYNTHASE DELTA CHAIN"/>
    <property type="match status" value="1"/>
</dbReference>
<keyword evidence="4 7" id="KW-0406">Ion transport</keyword>
<evidence type="ECO:0000256" key="4">
    <source>
        <dbReference type="ARBA" id="ARBA00023065"/>
    </source>
</evidence>
<evidence type="ECO:0000256" key="7">
    <source>
        <dbReference type="HAMAP-Rule" id="MF_01416"/>
    </source>
</evidence>
<dbReference type="InterPro" id="IPR000711">
    <property type="entry name" value="ATPase_OSCP/dsu"/>
</dbReference>
<dbReference type="HAMAP" id="MF_01416">
    <property type="entry name" value="ATP_synth_delta_bact"/>
    <property type="match status" value="1"/>
</dbReference>
<keyword evidence="3 7" id="KW-0375">Hydrogen ion transport</keyword>
<dbReference type="GO" id="GO:0046933">
    <property type="term" value="F:proton-transporting ATP synthase activity, rotational mechanism"/>
    <property type="evidence" value="ECO:0007669"/>
    <property type="project" value="UniProtKB-UniRule"/>
</dbReference>
<evidence type="ECO:0000256" key="6">
    <source>
        <dbReference type="ARBA" id="ARBA00023310"/>
    </source>
</evidence>
<reference evidence="9" key="1">
    <citation type="submission" date="2018-09" db="EMBL/GenBank/DDBJ databases">
        <title>Draft Genome Sequence of Mediterraneibacter sp. KCTC 15684.</title>
        <authorList>
            <person name="Kim J.S."/>
            <person name="Han K.I."/>
            <person name="Suh M.K."/>
            <person name="Lee K.C."/>
            <person name="Eom M.K."/>
            <person name="Lee J.H."/>
            <person name="Park S.H."/>
            <person name="Kang S.W."/>
            <person name="Park J.E."/>
            <person name="Oh B.S."/>
            <person name="Yu S.Y."/>
            <person name="Choi S.H."/>
            <person name="Lee D.H."/>
            <person name="Yoon H."/>
            <person name="Kim B."/>
            <person name="Yang S.J."/>
            <person name="Lee J.S."/>
        </authorList>
    </citation>
    <scope>NUCLEOTIDE SEQUENCE [LARGE SCALE GENOMIC DNA]</scope>
    <source>
        <strain evidence="9">KCTC 15684</strain>
    </source>
</reference>
<keyword evidence="2 7" id="KW-0813">Transport</keyword>
<protein>
    <recommendedName>
        <fullName evidence="7">ATP synthase subunit delta</fullName>
    </recommendedName>
    <alternativeName>
        <fullName evidence="7">ATP synthase F(1) sector subunit delta</fullName>
    </alternativeName>
    <alternativeName>
        <fullName evidence="7">F-type ATPase subunit delta</fullName>
        <shortName evidence="7">F-ATPase subunit delta</shortName>
    </alternativeName>
</protein>
<dbReference type="AlphaFoldDB" id="A0A391P280"/>
<dbReference type="GO" id="GO:0045259">
    <property type="term" value="C:proton-transporting ATP synthase complex"/>
    <property type="evidence" value="ECO:0007669"/>
    <property type="project" value="UniProtKB-KW"/>
</dbReference>
<comment type="similarity">
    <text evidence="7">Belongs to the ATPase delta chain family.</text>
</comment>
<keyword evidence="7" id="KW-1003">Cell membrane</keyword>
<dbReference type="Proteomes" id="UP000265643">
    <property type="component" value="Unassembled WGS sequence"/>
</dbReference>
<dbReference type="EMBL" id="BHGK01000001">
    <property type="protein sequence ID" value="GCA67457.1"/>
    <property type="molecule type" value="Genomic_DNA"/>
</dbReference>
<evidence type="ECO:0000313" key="9">
    <source>
        <dbReference type="Proteomes" id="UP000265643"/>
    </source>
</evidence>
<keyword evidence="6 7" id="KW-0066">ATP synthesis</keyword>
<accession>A0A391P280</accession>
<sequence length="179" mass="19980">MTHTAKIYGSGLYDLAMEDGLVDVLMEQLQGVRSLFRENPDYVKLLSEPSIPKADRIKLIDDAFGAQCERYLINFLKLLCEHGLVQEFAGCCEEYTQRYNADHNITEATVYSAVDLTDAQAEILKAKLEAMSKKTVILTQKKDASVVAGLRVEIEGKQLDGTVKGRMSGLSRKLEEMTI</sequence>
<evidence type="ECO:0000256" key="1">
    <source>
        <dbReference type="ARBA" id="ARBA00004370"/>
    </source>
</evidence>
<comment type="caution">
    <text evidence="8">The sequence shown here is derived from an EMBL/GenBank/DDBJ whole genome shotgun (WGS) entry which is preliminary data.</text>
</comment>
<dbReference type="GO" id="GO:0005886">
    <property type="term" value="C:plasma membrane"/>
    <property type="evidence" value="ECO:0007669"/>
    <property type="project" value="UniProtKB-SubCell"/>
</dbReference>